<dbReference type="InterPro" id="IPR031712">
    <property type="entry name" value="DUF5077"/>
</dbReference>
<proteinExistence type="predicted"/>
<keyword evidence="3" id="KW-1185">Reference proteome</keyword>
<comment type="caution">
    <text evidence="2">The sequence shown here is derived from an EMBL/GenBank/DDBJ whole genome shotgun (WGS) entry which is preliminary data.</text>
</comment>
<evidence type="ECO:0000259" key="1">
    <source>
        <dbReference type="Pfam" id="PF16871"/>
    </source>
</evidence>
<dbReference type="Pfam" id="PF16871">
    <property type="entry name" value="DUF5077"/>
    <property type="match status" value="1"/>
</dbReference>
<evidence type="ECO:0000313" key="2">
    <source>
        <dbReference type="EMBL" id="PUZ26194.1"/>
    </source>
</evidence>
<name>A0A2T7BIU7_9BACT</name>
<accession>A0A2T7BIU7</accession>
<gene>
    <name evidence="2" type="ORF">DCC81_18350</name>
</gene>
<evidence type="ECO:0000313" key="3">
    <source>
        <dbReference type="Proteomes" id="UP000244450"/>
    </source>
</evidence>
<dbReference type="AlphaFoldDB" id="A0A2T7BIU7"/>
<protein>
    <recommendedName>
        <fullName evidence="1">DUF5077 domain-containing protein</fullName>
    </recommendedName>
</protein>
<reference evidence="2 3" key="1">
    <citation type="submission" date="2018-04" db="EMBL/GenBank/DDBJ databases">
        <title>Chitinophaga fuyangensis sp. nov., isolated from soil in a chemical factory.</title>
        <authorList>
            <person name="Chen K."/>
        </authorList>
    </citation>
    <scope>NUCLEOTIDE SEQUENCE [LARGE SCALE GENOMIC DNA]</scope>
    <source>
        <strain evidence="2 3">LY-1</strain>
    </source>
</reference>
<dbReference type="Pfam" id="PF11958">
    <property type="entry name" value="DUF3472"/>
    <property type="match status" value="1"/>
</dbReference>
<sequence length="457" mass="49658">MFIFNQTFLKTSKPKTHRMRISPNIRLVAIVAIAFPLMAACSKEALRSVTSNLHDGSGSSARAATETDTILLKNGYGVPNETGINIGSNGTSNWTTNANTALAYATINTKGTLSVSLLAKSPDGAGTVSVTVDGKVLTVNVPQSTTYQQLTAGNVNITNTGIKSFTIKGVKKPGAYYADVNAIVISGTAATGAYYNKSDYRTCPAVHMGYNMHAGDTAAWFYNEIKVPAGSDVVPTFFMANGFYAGYFGIQVNSATERRILFSIWSDYNTNDPNEIPANYSVRLVQKGPLVTTEENFGNEGSGRHAIAVYNWHTDSTYKFLVHSVPDTGGVTYSGYIFLNNQWNLIATYYKPVGVYNMESLYSFIEDFGNGLDSYKQRQMIVQNQWIVTPGGVWKQLTTANFTTTTHDDNFSRTDYGASTTGTGYTYFTSGFIPSTAHDNQAFTCNAGTQPNVTLPQ</sequence>
<dbReference type="EMBL" id="QCYK01000002">
    <property type="protein sequence ID" value="PUZ26194.1"/>
    <property type="molecule type" value="Genomic_DNA"/>
</dbReference>
<dbReference type="Proteomes" id="UP000244450">
    <property type="component" value="Unassembled WGS sequence"/>
</dbReference>
<dbReference type="InterPro" id="IPR021862">
    <property type="entry name" value="DUF3472"/>
</dbReference>
<feature type="domain" description="DUF5077" evidence="1">
    <location>
        <begin position="74"/>
        <end position="189"/>
    </location>
</feature>
<organism evidence="2 3">
    <name type="scientific">Chitinophaga parva</name>
    <dbReference type="NCBI Taxonomy" id="2169414"/>
    <lineage>
        <taxon>Bacteria</taxon>
        <taxon>Pseudomonadati</taxon>
        <taxon>Bacteroidota</taxon>
        <taxon>Chitinophagia</taxon>
        <taxon>Chitinophagales</taxon>
        <taxon>Chitinophagaceae</taxon>
        <taxon>Chitinophaga</taxon>
    </lineage>
</organism>